<evidence type="ECO:0000256" key="1">
    <source>
        <dbReference type="ARBA" id="ARBA00023235"/>
    </source>
</evidence>
<dbReference type="Gene3D" id="2.60.120.10">
    <property type="entry name" value="Jelly Rolls"/>
    <property type="match status" value="2"/>
</dbReference>
<feature type="region of interest" description="Disordered" evidence="2">
    <location>
        <begin position="307"/>
        <end position="326"/>
    </location>
</feature>
<dbReference type="SUPFAM" id="SSF51182">
    <property type="entry name" value="RmlC-like cupins"/>
    <property type="match status" value="1"/>
</dbReference>
<dbReference type="GO" id="GO:0008880">
    <property type="term" value="F:glucuronate isomerase activity"/>
    <property type="evidence" value="ECO:0007669"/>
    <property type="project" value="InterPro"/>
</dbReference>
<dbReference type="InterPro" id="IPR014710">
    <property type="entry name" value="RmlC-like_jellyroll"/>
</dbReference>
<dbReference type="PANTHER" id="PTHR39193">
    <property type="entry name" value="5-DEOXY-GLUCURONATE ISOMERASE"/>
    <property type="match status" value="1"/>
</dbReference>
<evidence type="ECO:0000256" key="2">
    <source>
        <dbReference type="SAM" id="MobiDB-lite"/>
    </source>
</evidence>
<accession>A0A7K1L509</accession>
<dbReference type="PANTHER" id="PTHR39193:SF1">
    <property type="entry name" value="5-DEOXY-GLUCURONATE ISOMERASE"/>
    <property type="match status" value="1"/>
</dbReference>
<dbReference type="EMBL" id="WOFH01000008">
    <property type="protein sequence ID" value="MUN39500.1"/>
    <property type="molecule type" value="Genomic_DNA"/>
</dbReference>
<protein>
    <submittedName>
        <fullName evidence="3">5-deoxy-glucuronate isomerase</fullName>
        <ecNumber evidence="3">5.3.1.30</ecNumber>
    </submittedName>
</protein>
<comment type="caution">
    <text evidence="3">The sequence shown here is derived from an EMBL/GenBank/DDBJ whole genome shotgun (WGS) entry which is preliminary data.</text>
</comment>
<dbReference type="InterPro" id="IPR021120">
    <property type="entry name" value="KduI/IolB_isomerase"/>
</dbReference>
<dbReference type="Pfam" id="PF04962">
    <property type="entry name" value="KduI"/>
    <property type="match status" value="1"/>
</dbReference>
<dbReference type="InterPro" id="IPR024203">
    <property type="entry name" value="Deoxy-glucuronate_isom_IolB"/>
</dbReference>
<feature type="region of interest" description="Disordered" evidence="2">
    <location>
        <begin position="1"/>
        <end position="42"/>
    </location>
</feature>
<feature type="compositionally biased region" description="Low complexity" evidence="2">
    <location>
        <begin position="1"/>
        <end position="23"/>
    </location>
</feature>
<dbReference type="GO" id="GO:0102482">
    <property type="term" value="F:5-deoxy-D-glucuronate isomerase activity"/>
    <property type="evidence" value="ECO:0007669"/>
    <property type="project" value="UniProtKB-EC"/>
</dbReference>
<dbReference type="EC" id="5.3.1.30" evidence="3"/>
<evidence type="ECO:0000313" key="4">
    <source>
        <dbReference type="Proteomes" id="UP000432015"/>
    </source>
</evidence>
<gene>
    <name evidence="3" type="primary">iolB</name>
    <name evidence="3" type="ORF">GNZ18_23295</name>
</gene>
<dbReference type="NCBIfam" id="TIGR04378">
    <property type="entry name" value="myo_inos_iolB"/>
    <property type="match status" value="1"/>
</dbReference>
<dbReference type="InterPro" id="IPR011051">
    <property type="entry name" value="RmlC_Cupin_sf"/>
</dbReference>
<dbReference type="GO" id="GO:0019310">
    <property type="term" value="P:inositol catabolic process"/>
    <property type="evidence" value="ECO:0007669"/>
    <property type="project" value="InterPro"/>
</dbReference>
<proteinExistence type="predicted"/>
<reference evidence="3 4" key="1">
    <citation type="submission" date="2019-11" db="EMBL/GenBank/DDBJ databases">
        <authorList>
            <person name="Cao P."/>
        </authorList>
    </citation>
    <scope>NUCLEOTIDE SEQUENCE [LARGE SCALE GENOMIC DNA]</scope>
    <source>
        <strain evidence="3 4">NEAU-AAG5</strain>
    </source>
</reference>
<keyword evidence="4" id="KW-1185">Reference proteome</keyword>
<name>A0A7K1L509_9ACTN</name>
<organism evidence="3 4">
    <name type="scientific">Actinomadura litoris</name>
    <dbReference type="NCBI Taxonomy" id="2678616"/>
    <lineage>
        <taxon>Bacteria</taxon>
        <taxon>Bacillati</taxon>
        <taxon>Actinomycetota</taxon>
        <taxon>Actinomycetes</taxon>
        <taxon>Streptosporangiales</taxon>
        <taxon>Thermomonosporaceae</taxon>
        <taxon>Actinomadura</taxon>
    </lineage>
</organism>
<sequence length="326" mass="35053">MGEGAGAAVRPRPGGGAHAAVPAGRRRRRRRGRRGGAAVSAPEVSLEITPDGAGWTYSGLRVLTLAPGEEAVLETGGAETLVLPLAGSCAVTIEADGGTETFDLEGRPDVFSRVTDFAYAPREAALRVVSRDGGRFALPSARCERRLRPRYGPAEDVPVELRGAGRMARQVTNFCTPDAFEADRLIACEVLTPGGNWSSYPPHKHDEDTPDESVLEEIYYFEVADAPDGGPGMGYQRVYGSTDVLEEVRTGDAVLIPHGWHGPSMAVPGYDLYYLNVMAGPGERVWKICDDPAHAWIRGTWPDLPPDPRLPMTSAAGRRGHLEGER</sequence>
<dbReference type="AlphaFoldDB" id="A0A7K1L509"/>
<dbReference type="Proteomes" id="UP000432015">
    <property type="component" value="Unassembled WGS sequence"/>
</dbReference>
<feature type="compositionally biased region" description="Basic residues" evidence="2">
    <location>
        <begin position="24"/>
        <end position="34"/>
    </location>
</feature>
<evidence type="ECO:0000313" key="3">
    <source>
        <dbReference type="EMBL" id="MUN39500.1"/>
    </source>
</evidence>
<keyword evidence="1 3" id="KW-0413">Isomerase</keyword>